<feature type="domain" description="CRISPR-associated protein Cmr2 N-terminal" evidence="3">
    <location>
        <begin position="72"/>
        <end position="194"/>
    </location>
</feature>
<evidence type="ECO:0000313" key="5">
    <source>
        <dbReference type="EMBL" id="PSN82407.1"/>
    </source>
</evidence>
<feature type="domain" description="Cas10/Cmr2 second palm" evidence="4">
    <location>
        <begin position="432"/>
        <end position="633"/>
    </location>
</feature>
<dbReference type="Pfam" id="PF12469">
    <property type="entry name" value="Cmr2_N"/>
    <property type="match status" value="1"/>
</dbReference>
<gene>
    <name evidence="5" type="ORF">B9Q02_11740</name>
</gene>
<protein>
    <submittedName>
        <fullName evidence="5">Type III-B CRISPR-associated protein Cas10/Cmr2</fullName>
    </submittedName>
</protein>
<dbReference type="Pfam" id="PF22335">
    <property type="entry name" value="Cas10-Cmr2_palm2"/>
    <property type="match status" value="1"/>
</dbReference>
<sequence>MVKAVNNEVLKYHLLYFLSPLLWYKLFPNCPPIADTRVPTHTIFDHATATSAMTNIIECKNGYLEFKGSMAVLEFPSIQEFISFSRKTRDLWASSWLSSALLWKAIESFVRDYGPDVVLRPELSLNHFFISWLYNNVKNKDLVKVYAEKFADLSTVPKISMMSEKVILILPENKDSVKNKLIEGFYEGWKTIAEEALANWKHINYIAQAMKEPPIKPIVNVIDVKEVFEEYMKKISEKESLDKLLCSKGVPIEYSLLFEYLYKRVLQYSKVKYAYGSLISDTVYQFTQNEYQICTVCGILPSVLYYHENDTIDTDSNDSDDRLCPYCAVKRSLRYDVLNNVLNKLGLTIDPEKPSRYPSTSELAMSNYAYHYVIKEKSLPAPQDIVFGDERDKLFTYPMMAEYYCRCYSDVKDACNSVVIDKELLEKYGSLYYAIIKADGDSMGKGYWSGKLIDENGKPLGIDKYMYIIIDTFKDLRKDQDLKKISEAAQKIKGLKKKLYGNDDNSIPLTPSYAYTLSRSLTLQAIIDKKLLESYKAVPVYLGGDDILAFSPIKYKDELVIIKSVNETREAYWKYSKVDGFKSIGGFVVDSLRVYGRSYSIFVAHYKDPLSLSLSIANYLLELKDGVDGKDAVFISSGRGIENFNYAILKLSENTNLNLTQLSIVEKILKLLDEEKISNSLIYDVLALSEYKNEDMIFKSLVYRAIDRNVKENKIAEEIKQAIKDLVSKKVCEGENCKDREIFSNIILVSSYLR</sequence>
<evidence type="ECO:0000256" key="1">
    <source>
        <dbReference type="ARBA" id="ARBA00022741"/>
    </source>
</evidence>
<dbReference type="InterPro" id="IPR043128">
    <property type="entry name" value="Rev_trsase/Diguanyl_cyclase"/>
</dbReference>
<dbReference type="EMBL" id="NEXD01000156">
    <property type="protein sequence ID" value="PSN82407.1"/>
    <property type="molecule type" value="Genomic_DNA"/>
</dbReference>
<proteinExistence type="predicted"/>
<keyword evidence="1" id="KW-0547">Nucleotide-binding</keyword>
<dbReference type="Proteomes" id="UP000240569">
    <property type="component" value="Unassembled WGS sequence"/>
</dbReference>
<evidence type="ECO:0000313" key="6">
    <source>
        <dbReference type="Proteomes" id="UP000240569"/>
    </source>
</evidence>
<dbReference type="InterPro" id="IPR054767">
    <property type="entry name" value="Cas10-Cmr2_palm2"/>
</dbReference>
<organism evidence="5 6">
    <name type="scientific">Candidatus Marsarchaeota G1 archaeon BE_D</name>
    <dbReference type="NCBI Taxonomy" id="1978156"/>
    <lineage>
        <taxon>Archaea</taxon>
        <taxon>Candidatus Marsarchaeota</taxon>
        <taxon>Candidatus Marsarchaeota group 1</taxon>
    </lineage>
</organism>
<dbReference type="InterPro" id="IPR038242">
    <property type="entry name" value="Cmr2_N"/>
</dbReference>
<reference evidence="5 6" key="1">
    <citation type="submission" date="2017-04" db="EMBL/GenBank/DDBJ databases">
        <title>Novel microbial lineages endemic to geothermal iron-oxide mats fill important gaps in the evolutionary history of Archaea.</title>
        <authorList>
            <person name="Jay Z.J."/>
            <person name="Beam J.P."/>
            <person name="Dlakic M."/>
            <person name="Rusch D.B."/>
            <person name="Kozubal M.A."/>
            <person name="Inskeep W.P."/>
        </authorList>
    </citation>
    <scope>NUCLEOTIDE SEQUENCE [LARGE SCALE GENOMIC DNA]</scope>
    <source>
        <strain evidence="5">BE_D</strain>
    </source>
</reference>
<accession>A0A2R6A7T9</accession>
<name>A0A2R6A7T9_9ARCH</name>
<dbReference type="AlphaFoldDB" id="A0A2R6A7T9"/>
<dbReference type="InterPro" id="IPR013407">
    <property type="entry name" value="CRISPR-assoc_prot_Cmr2"/>
</dbReference>
<evidence type="ECO:0000259" key="3">
    <source>
        <dbReference type="Pfam" id="PF12469"/>
    </source>
</evidence>
<evidence type="ECO:0000259" key="4">
    <source>
        <dbReference type="Pfam" id="PF22335"/>
    </source>
</evidence>
<dbReference type="NCBIfam" id="TIGR02577">
    <property type="entry name" value="cas_TM1794_Cmr2"/>
    <property type="match status" value="1"/>
</dbReference>
<dbReference type="Gene3D" id="3.30.70.270">
    <property type="match status" value="1"/>
</dbReference>
<dbReference type="GO" id="GO:0000166">
    <property type="term" value="F:nucleotide binding"/>
    <property type="evidence" value="ECO:0007669"/>
    <property type="project" value="UniProtKB-KW"/>
</dbReference>
<dbReference type="InterPro" id="IPR024615">
    <property type="entry name" value="CRISPR-assoc_Cmr2_N"/>
</dbReference>
<comment type="caution">
    <text evidence="5">The sequence shown here is derived from an EMBL/GenBank/DDBJ whole genome shotgun (WGS) entry which is preliminary data.</text>
</comment>
<keyword evidence="2" id="KW-0051">Antiviral defense</keyword>
<evidence type="ECO:0000256" key="2">
    <source>
        <dbReference type="ARBA" id="ARBA00023118"/>
    </source>
</evidence>
<dbReference type="GO" id="GO:0051607">
    <property type="term" value="P:defense response to virus"/>
    <property type="evidence" value="ECO:0007669"/>
    <property type="project" value="UniProtKB-KW"/>
</dbReference>
<dbReference type="Gene3D" id="3.30.70.2220">
    <property type="entry name" value="CRISPR-Cas system, Cmr2 subunit, D1 domain, cysteine cluster"/>
    <property type="match status" value="1"/>
</dbReference>